<dbReference type="PANTHER" id="PTHR23351:SF25">
    <property type="entry name" value="FOS-RELATED ANTIGEN 2"/>
    <property type="match status" value="1"/>
</dbReference>
<name>A0A8C4Z2J0_GADMO</name>
<feature type="region of interest" description="Disordered" evidence="4">
    <location>
        <begin position="116"/>
        <end position="137"/>
    </location>
</feature>
<reference evidence="6" key="1">
    <citation type="submission" date="2025-08" db="UniProtKB">
        <authorList>
            <consortium name="Ensembl"/>
        </authorList>
    </citation>
    <scope>IDENTIFICATION</scope>
</reference>
<gene>
    <name evidence="6" type="primary">FOSL1</name>
    <name evidence="6" type="synonym">fosl1a</name>
</gene>
<feature type="compositionally biased region" description="Low complexity" evidence="4">
    <location>
        <begin position="304"/>
        <end position="322"/>
    </location>
</feature>
<dbReference type="SMART" id="SM00338">
    <property type="entry name" value="BRLZ"/>
    <property type="match status" value="1"/>
</dbReference>
<sequence>MYRNFGNQGRGNSSFANSDTGSPHTGSSSVSLGAASTSTTQQEQKFTMAGNSQFVPSLNAITTNQDLQWMVQPSFGSPPGPSQSPRPSFQAHSGMRPMGQRQSQTHFYRPGVIRAASHSTRSTRRRNDEHLSPEEMERRMIRRERNKLAAAKCRNRRRELTDTLQNETDELEGEKSRLQKEITELQKKKDKLELVLEAHRPICKIEDSSSDSDSRPPLSMLRGIKMEPESSEQPGPSSKPQSAKRLAKPKPKITIPPKPATTLATVISAPESESLHTPILMSTPSFTPFTANLVFTYPSAPLDSLASGTSHATSSSSSSHHANPQHSLNLAAQHCGIAHRRSSSSGDQSDHSLHSPTIISL</sequence>
<feature type="region of interest" description="Disordered" evidence="4">
    <location>
        <begin position="70"/>
        <end position="101"/>
    </location>
</feature>
<feature type="compositionally biased region" description="Basic and acidic residues" evidence="4">
    <location>
        <begin position="125"/>
        <end position="137"/>
    </location>
</feature>
<evidence type="ECO:0000256" key="3">
    <source>
        <dbReference type="SAM" id="Coils"/>
    </source>
</evidence>
<feature type="compositionally biased region" description="Low complexity" evidence="4">
    <location>
        <begin position="231"/>
        <end position="241"/>
    </location>
</feature>
<evidence type="ECO:0000256" key="1">
    <source>
        <dbReference type="ARBA" id="ARBA00058242"/>
    </source>
</evidence>
<dbReference type="Ensembl" id="ENSGMOT00000003696.2">
    <property type="protein sequence ID" value="ENSGMOP00000003589.2"/>
    <property type="gene ID" value="ENSGMOG00000003382.2"/>
</dbReference>
<dbReference type="InterPro" id="IPR000837">
    <property type="entry name" value="AP-1"/>
</dbReference>
<comment type="subunit">
    <text evidence="2">Heterodimer.</text>
</comment>
<dbReference type="OMA" id="RTFPDNG"/>
<dbReference type="Proteomes" id="UP000694546">
    <property type="component" value="Chromosome 10"/>
</dbReference>
<dbReference type="FunFam" id="1.20.5.170:FF:000006">
    <property type="entry name" value="fos-related antigen 2 isoform X1"/>
    <property type="match status" value="1"/>
</dbReference>
<feature type="compositionally biased region" description="Low complexity" evidence="4">
    <location>
        <begin position="25"/>
        <end position="40"/>
    </location>
</feature>
<dbReference type="RefSeq" id="XP_030223292.1">
    <property type="nucleotide sequence ID" value="XM_030367432.1"/>
</dbReference>
<feature type="region of interest" description="Disordered" evidence="4">
    <location>
        <begin position="304"/>
        <end position="324"/>
    </location>
</feature>
<feature type="domain" description="BZIP" evidence="5">
    <location>
        <begin position="136"/>
        <end position="199"/>
    </location>
</feature>
<accession>A0A8C4Z2J0</accession>
<dbReference type="GO" id="GO:0005634">
    <property type="term" value="C:nucleus"/>
    <property type="evidence" value="ECO:0007669"/>
    <property type="project" value="TreeGrafter"/>
</dbReference>
<dbReference type="OrthoDB" id="5866312at2759"/>
<dbReference type="AlphaFoldDB" id="A0A8C4Z2J0"/>
<feature type="compositionally biased region" description="Polar residues" evidence="4">
    <location>
        <begin position="1"/>
        <end position="24"/>
    </location>
</feature>
<dbReference type="Pfam" id="PF00170">
    <property type="entry name" value="bZIP_1"/>
    <property type="match status" value="1"/>
</dbReference>
<reference evidence="6" key="2">
    <citation type="submission" date="2025-09" db="UniProtKB">
        <authorList>
            <consortium name="Ensembl"/>
        </authorList>
    </citation>
    <scope>IDENTIFICATION</scope>
</reference>
<feature type="coiled-coil region" evidence="3">
    <location>
        <begin position="150"/>
        <end position="195"/>
    </location>
</feature>
<protein>
    <submittedName>
        <fullName evidence="6">FOS like 1, AP-1 transcription factor subunit a</fullName>
    </submittedName>
</protein>
<dbReference type="PANTHER" id="PTHR23351">
    <property type="entry name" value="FOS TRANSCRIPTION FACTOR-RELATED"/>
    <property type="match status" value="1"/>
</dbReference>
<evidence type="ECO:0000256" key="4">
    <source>
        <dbReference type="SAM" id="MobiDB-lite"/>
    </source>
</evidence>
<dbReference type="PROSITE" id="PS00036">
    <property type="entry name" value="BZIP_BASIC"/>
    <property type="match status" value="1"/>
</dbReference>
<proteinExistence type="predicted"/>
<feature type="region of interest" description="Disordered" evidence="4">
    <location>
        <begin position="336"/>
        <end position="361"/>
    </location>
</feature>
<evidence type="ECO:0000313" key="7">
    <source>
        <dbReference type="Proteomes" id="UP000694546"/>
    </source>
</evidence>
<evidence type="ECO:0000259" key="5">
    <source>
        <dbReference type="PROSITE" id="PS50217"/>
    </source>
</evidence>
<dbReference type="InterPro" id="IPR046347">
    <property type="entry name" value="bZIP_sf"/>
</dbReference>
<dbReference type="GeneID" id="115551857"/>
<keyword evidence="7" id="KW-1185">Reference proteome</keyword>
<dbReference type="CDD" id="cd14721">
    <property type="entry name" value="bZIP_Fos"/>
    <property type="match status" value="1"/>
</dbReference>
<feature type="region of interest" description="Disordered" evidence="4">
    <location>
        <begin position="226"/>
        <end position="259"/>
    </location>
</feature>
<dbReference type="GO" id="GO:0000981">
    <property type="term" value="F:DNA-binding transcription factor activity, RNA polymerase II-specific"/>
    <property type="evidence" value="ECO:0007669"/>
    <property type="project" value="TreeGrafter"/>
</dbReference>
<comment type="function">
    <text evidence="1">Nuclear phosphoprotein which forms a tight but non-covalently linked complex with the JUN/AP-1 transcription factor. FOS has a critical function in regulating the development of cells destined to form and maintain the skeleton. It is thought to have an important role in signal transduction, cell proliferation and differentiation.</text>
</comment>
<dbReference type="SUPFAM" id="SSF57959">
    <property type="entry name" value="Leucine zipper domain"/>
    <property type="match status" value="1"/>
</dbReference>
<dbReference type="GO" id="GO:0000978">
    <property type="term" value="F:RNA polymerase II cis-regulatory region sequence-specific DNA binding"/>
    <property type="evidence" value="ECO:0007669"/>
    <property type="project" value="TreeGrafter"/>
</dbReference>
<dbReference type="InterPro" id="IPR004827">
    <property type="entry name" value="bZIP"/>
</dbReference>
<dbReference type="Gene3D" id="1.20.5.170">
    <property type="match status" value="1"/>
</dbReference>
<evidence type="ECO:0000256" key="2">
    <source>
        <dbReference type="ARBA" id="ARBA00061721"/>
    </source>
</evidence>
<feature type="region of interest" description="Disordered" evidence="4">
    <location>
        <begin position="1"/>
        <end position="47"/>
    </location>
</feature>
<keyword evidence="3" id="KW-0175">Coiled coil</keyword>
<organism evidence="6 7">
    <name type="scientific">Gadus morhua</name>
    <name type="common">Atlantic cod</name>
    <dbReference type="NCBI Taxonomy" id="8049"/>
    <lineage>
        <taxon>Eukaryota</taxon>
        <taxon>Metazoa</taxon>
        <taxon>Chordata</taxon>
        <taxon>Craniata</taxon>
        <taxon>Vertebrata</taxon>
        <taxon>Euteleostomi</taxon>
        <taxon>Actinopterygii</taxon>
        <taxon>Neopterygii</taxon>
        <taxon>Teleostei</taxon>
        <taxon>Neoteleostei</taxon>
        <taxon>Acanthomorphata</taxon>
        <taxon>Zeiogadaria</taxon>
        <taxon>Gadariae</taxon>
        <taxon>Gadiformes</taxon>
        <taxon>Gadoidei</taxon>
        <taxon>Gadidae</taxon>
        <taxon>Gadus</taxon>
    </lineage>
</organism>
<dbReference type="GeneTree" id="ENSGT00940000160034"/>
<evidence type="ECO:0000313" key="6">
    <source>
        <dbReference type="Ensembl" id="ENSGMOP00000003589.2"/>
    </source>
</evidence>
<dbReference type="PROSITE" id="PS50217">
    <property type="entry name" value="BZIP"/>
    <property type="match status" value="1"/>
</dbReference>
<dbReference type="PRINTS" id="PR00042">
    <property type="entry name" value="LEUZIPPRFOS"/>
</dbReference>